<dbReference type="Gene3D" id="1.10.600.10">
    <property type="entry name" value="Farnesyl Diphosphate Synthase"/>
    <property type="match status" value="1"/>
</dbReference>
<organism evidence="1">
    <name type="scientific">hydrothermal vent metagenome</name>
    <dbReference type="NCBI Taxonomy" id="652676"/>
    <lineage>
        <taxon>unclassified sequences</taxon>
        <taxon>metagenomes</taxon>
        <taxon>ecological metagenomes</taxon>
    </lineage>
</organism>
<evidence type="ECO:0000313" key="1">
    <source>
        <dbReference type="EMBL" id="VAW57204.1"/>
    </source>
</evidence>
<dbReference type="EMBL" id="UOFF01000353">
    <property type="protein sequence ID" value="VAW57204.1"/>
    <property type="molecule type" value="Genomic_DNA"/>
</dbReference>
<dbReference type="SUPFAM" id="SSF48576">
    <property type="entry name" value="Terpenoid synthases"/>
    <property type="match status" value="1"/>
</dbReference>
<evidence type="ECO:0008006" key="2">
    <source>
        <dbReference type="Google" id="ProtNLM"/>
    </source>
</evidence>
<dbReference type="Pfam" id="PF00494">
    <property type="entry name" value="SQS_PSY"/>
    <property type="match status" value="1"/>
</dbReference>
<dbReference type="InterPro" id="IPR008949">
    <property type="entry name" value="Isoprenoid_synthase_dom_sf"/>
</dbReference>
<accession>A0A3B0XLZ1</accession>
<protein>
    <recommendedName>
        <fullName evidence="2">Phytoene synthase</fullName>
    </recommendedName>
</protein>
<dbReference type="InterPro" id="IPR002060">
    <property type="entry name" value="Squ/phyt_synthse"/>
</dbReference>
<name>A0A3B0XLZ1_9ZZZZ</name>
<gene>
    <name evidence="1" type="ORF">MNBD_GAMMA07-2266</name>
</gene>
<reference evidence="1" key="1">
    <citation type="submission" date="2018-06" db="EMBL/GenBank/DDBJ databases">
        <authorList>
            <person name="Zhirakovskaya E."/>
        </authorList>
    </citation>
    <scope>NUCLEOTIDE SEQUENCE</scope>
</reference>
<feature type="non-terminal residue" evidence="1">
    <location>
        <position position="1"/>
    </location>
</feature>
<sequence length="91" mass="11000">DAVKALFEHQANRAREYYIKAFNGLPEEDRFNQRIGLIMAEIYLSLLNEIENDGFKVLEHRIKLTPMRKLWLAWRTSQREKKRFKQIKQHA</sequence>
<proteinExistence type="predicted"/>
<dbReference type="AlphaFoldDB" id="A0A3B0XLZ1"/>